<dbReference type="GO" id="GO:0005737">
    <property type="term" value="C:cytoplasm"/>
    <property type="evidence" value="ECO:0007669"/>
    <property type="project" value="UniProtKB-SubCell"/>
</dbReference>
<dbReference type="InterPro" id="IPR013328">
    <property type="entry name" value="6PGD_dom2"/>
</dbReference>
<comment type="subcellular location">
    <subcellularLocation>
        <location evidence="1">Cytoplasm</location>
    </subcellularLocation>
</comment>
<name>A0A1Y5S0H5_9RHOB</name>
<dbReference type="InterPro" id="IPR036291">
    <property type="entry name" value="NAD(P)-bd_dom_sf"/>
</dbReference>
<evidence type="ECO:0000259" key="11">
    <source>
        <dbReference type="Pfam" id="PF00725"/>
    </source>
</evidence>
<accession>A0A1Y5S0H5</accession>
<dbReference type="GO" id="GO:0070403">
    <property type="term" value="F:NAD+ binding"/>
    <property type="evidence" value="ECO:0007669"/>
    <property type="project" value="InterPro"/>
</dbReference>
<dbReference type="InterPro" id="IPR006176">
    <property type="entry name" value="3-OHacyl-CoA_DH_NAD-bd"/>
</dbReference>
<dbReference type="EC" id="1.1.1.45" evidence="8"/>
<comment type="subunit">
    <text evidence="3">Homodimer.</text>
</comment>
<gene>
    <name evidence="13" type="primary">paaH</name>
    <name evidence="13" type="ORF">PEL8287_01380</name>
</gene>
<organism evidence="13 14">
    <name type="scientific">Roseovarius litorisediminis</name>
    <dbReference type="NCBI Taxonomy" id="1312363"/>
    <lineage>
        <taxon>Bacteria</taxon>
        <taxon>Pseudomonadati</taxon>
        <taxon>Pseudomonadota</taxon>
        <taxon>Alphaproteobacteria</taxon>
        <taxon>Rhodobacterales</taxon>
        <taxon>Roseobacteraceae</taxon>
        <taxon>Roseovarius</taxon>
    </lineage>
</organism>
<evidence type="ECO:0000256" key="10">
    <source>
        <dbReference type="PIRSR" id="PIRSR000105-1"/>
    </source>
</evidence>
<keyword evidence="5" id="KW-0597">Phosphoprotein</keyword>
<dbReference type="PANTHER" id="PTHR48075">
    <property type="entry name" value="3-HYDROXYACYL-COA DEHYDROGENASE FAMILY PROTEIN"/>
    <property type="match status" value="1"/>
</dbReference>
<dbReference type="InterPro" id="IPR008927">
    <property type="entry name" value="6-PGluconate_DH-like_C_sf"/>
</dbReference>
<evidence type="ECO:0000259" key="12">
    <source>
        <dbReference type="Pfam" id="PF02737"/>
    </source>
</evidence>
<sequence length="316" mass="34037">MITVDEIKTVAIIGNGLMGQGIAQVFARAGKNVVLIGRSGESLARAMSVISTNFQAFVERGLSEHDDIIAAIGRIRTSTDMKDAASADFVIEAVPAVRDLQISIFKQLDQICAPEIVLGSTSGQPISLMSVEMQHPERAVAIHFVYPAQLIPVVEVCGGPDTRPDVVTWACDMLESVGQVAAPMMKEVDGFIINRLQFALLREAWSMWAEGVASAEAIDNSFKMTLGRRYSVTGPIESADMGGLDIMNTFAEFLLPSLNTDKHPPAALGELVKGGNFGLKSGKGVYDWSQRDGKARLAARADRLFQHMAEDAAEQA</sequence>
<dbReference type="Pfam" id="PF02737">
    <property type="entry name" value="3HCDH_N"/>
    <property type="match status" value="1"/>
</dbReference>
<evidence type="ECO:0000256" key="8">
    <source>
        <dbReference type="ARBA" id="ARBA00038962"/>
    </source>
</evidence>
<dbReference type="Gene3D" id="1.10.1040.10">
    <property type="entry name" value="N-(1-d-carboxylethyl)-l-norvaline Dehydrogenase, domain 2"/>
    <property type="match status" value="1"/>
</dbReference>
<dbReference type="Gene3D" id="3.40.50.720">
    <property type="entry name" value="NAD(P)-binding Rossmann-like Domain"/>
    <property type="match status" value="1"/>
</dbReference>
<dbReference type="AlphaFoldDB" id="A0A1Y5S0H5"/>
<keyword evidence="4" id="KW-0963">Cytoplasm</keyword>
<dbReference type="OrthoDB" id="9771883at2"/>
<dbReference type="Proteomes" id="UP000193827">
    <property type="component" value="Unassembled WGS sequence"/>
</dbReference>
<dbReference type="PIRSF" id="PIRSF000105">
    <property type="entry name" value="HCDH"/>
    <property type="match status" value="1"/>
</dbReference>
<protein>
    <recommendedName>
        <fullName evidence="9">L-gulonate 3-dehydrogenase</fullName>
        <ecNumber evidence="8">1.1.1.45</ecNumber>
    </recommendedName>
    <alternativeName>
        <fullName evidence="9">L-gulonate 3-dehydrogenase</fullName>
    </alternativeName>
</protein>
<dbReference type="GO" id="GO:0050104">
    <property type="term" value="F:L-gulonate 3-dehydrogenase activity"/>
    <property type="evidence" value="ECO:0007669"/>
    <property type="project" value="UniProtKB-EC"/>
</dbReference>
<evidence type="ECO:0000313" key="14">
    <source>
        <dbReference type="Proteomes" id="UP000193827"/>
    </source>
</evidence>
<evidence type="ECO:0000256" key="1">
    <source>
        <dbReference type="ARBA" id="ARBA00004496"/>
    </source>
</evidence>
<dbReference type="Pfam" id="PF00725">
    <property type="entry name" value="3HCDH"/>
    <property type="match status" value="1"/>
</dbReference>
<dbReference type="PANTHER" id="PTHR48075:SF1">
    <property type="entry name" value="LAMBDA-CRYSTALLIN HOMOLOG"/>
    <property type="match status" value="1"/>
</dbReference>
<comment type="similarity">
    <text evidence="2">Belongs to the 3-hydroxyacyl-CoA dehydrogenase family.</text>
</comment>
<feature type="domain" description="3-hydroxyacyl-CoA dehydrogenase NAD binding" evidence="12">
    <location>
        <begin position="9"/>
        <end position="184"/>
    </location>
</feature>
<dbReference type="EMBL" id="FWFL01000003">
    <property type="protein sequence ID" value="SLN29900.1"/>
    <property type="molecule type" value="Genomic_DNA"/>
</dbReference>
<keyword evidence="14" id="KW-1185">Reference proteome</keyword>
<evidence type="ECO:0000313" key="13">
    <source>
        <dbReference type="EMBL" id="SLN29900.1"/>
    </source>
</evidence>
<dbReference type="SUPFAM" id="SSF51735">
    <property type="entry name" value="NAD(P)-binding Rossmann-fold domains"/>
    <property type="match status" value="1"/>
</dbReference>
<dbReference type="GO" id="GO:0006631">
    <property type="term" value="P:fatty acid metabolic process"/>
    <property type="evidence" value="ECO:0007669"/>
    <property type="project" value="InterPro"/>
</dbReference>
<dbReference type="InterPro" id="IPR022694">
    <property type="entry name" value="3-OHacyl-CoA_DH"/>
</dbReference>
<evidence type="ECO:0000256" key="5">
    <source>
        <dbReference type="ARBA" id="ARBA00022553"/>
    </source>
</evidence>
<feature type="domain" description="3-hydroxyacyl-CoA dehydrogenase C-terminal" evidence="11">
    <location>
        <begin position="190"/>
        <end position="288"/>
    </location>
</feature>
<evidence type="ECO:0000256" key="9">
    <source>
        <dbReference type="ARBA" id="ARBA00042709"/>
    </source>
</evidence>
<evidence type="ECO:0000256" key="2">
    <source>
        <dbReference type="ARBA" id="ARBA00009463"/>
    </source>
</evidence>
<proteinExistence type="inferred from homology"/>
<dbReference type="InterPro" id="IPR006108">
    <property type="entry name" value="3HC_DH_C"/>
</dbReference>
<dbReference type="SUPFAM" id="SSF48179">
    <property type="entry name" value="6-phosphogluconate dehydrogenase C-terminal domain-like"/>
    <property type="match status" value="1"/>
</dbReference>
<evidence type="ECO:0000256" key="4">
    <source>
        <dbReference type="ARBA" id="ARBA00022490"/>
    </source>
</evidence>
<evidence type="ECO:0000256" key="6">
    <source>
        <dbReference type="ARBA" id="ARBA00023002"/>
    </source>
</evidence>
<evidence type="ECO:0000256" key="7">
    <source>
        <dbReference type="ARBA" id="ARBA00023027"/>
    </source>
</evidence>
<dbReference type="RefSeq" id="WP_085891639.1">
    <property type="nucleotide sequence ID" value="NZ_FWFL01000003.1"/>
</dbReference>
<keyword evidence="7" id="KW-0520">NAD</keyword>
<evidence type="ECO:0000256" key="3">
    <source>
        <dbReference type="ARBA" id="ARBA00011738"/>
    </source>
</evidence>
<keyword evidence="6 13" id="KW-0560">Oxidoreductase</keyword>
<feature type="site" description="Important for catalytic activity" evidence="10">
    <location>
        <position position="143"/>
    </location>
</feature>
<reference evidence="13 14" key="1">
    <citation type="submission" date="2017-03" db="EMBL/GenBank/DDBJ databases">
        <authorList>
            <person name="Afonso C.L."/>
            <person name="Miller P.J."/>
            <person name="Scott M.A."/>
            <person name="Spackman E."/>
            <person name="Goraichik I."/>
            <person name="Dimitrov K.M."/>
            <person name="Suarez D.L."/>
            <person name="Swayne D.E."/>
        </authorList>
    </citation>
    <scope>NUCLEOTIDE SEQUENCE [LARGE SCALE GENOMIC DNA]</scope>
    <source>
        <strain evidence="13 14">CECT 8287</strain>
    </source>
</reference>